<dbReference type="PANTHER" id="PTHR32154:SF20">
    <property type="entry name" value="2-OXOGLUTARATE OXIDOREDUCTASE SUBUNIT KORA"/>
    <property type="match status" value="1"/>
</dbReference>
<dbReference type="InterPro" id="IPR002869">
    <property type="entry name" value="Pyrv_flavodox_OxRed_cen"/>
</dbReference>
<comment type="caution">
    <text evidence="4">The sequence shown here is derived from an EMBL/GenBank/DDBJ whole genome shotgun (WGS) entry which is preliminary data.</text>
</comment>
<dbReference type="GO" id="GO:0006979">
    <property type="term" value="P:response to oxidative stress"/>
    <property type="evidence" value="ECO:0007669"/>
    <property type="project" value="TreeGrafter"/>
</dbReference>
<keyword evidence="1" id="KW-0560">Oxidoreductase</keyword>
<dbReference type="GO" id="GO:0016903">
    <property type="term" value="F:oxidoreductase activity, acting on the aldehyde or oxo group of donors"/>
    <property type="evidence" value="ECO:0007669"/>
    <property type="project" value="InterPro"/>
</dbReference>
<dbReference type="SUPFAM" id="SSF52518">
    <property type="entry name" value="Thiamin diphosphate-binding fold (THDP-binding)"/>
    <property type="match status" value="1"/>
</dbReference>
<sequence length="257" mass="27247">AGLCKALARGGLHVFGLPDYYSRIRGGHNFYSIRVSDQPLYSHEEAVHLLLALTEETIPHHRDKIVEGGAIVYDSKLPVSPEQLSGNGVQLLPIPLSDIAKEKAGIVLARNTVALGVAAGLTGFDLEPMESVIRQNFARKGQAVVDGNLAAAEAGYQEGRKYATDFPFKLERIPDAPPRMVLNGTEAFSLGALAGGCRFVAGYPMTPGSLVLHWMAAHSARYGVVLKHTEDEIAAINMAIGAAHMGARALVPTSGGG</sequence>
<accession>X0X3U6</accession>
<dbReference type="AlphaFoldDB" id="X0X3U6"/>
<dbReference type="Gene3D" id="3.40.50.970">
    <property type="match status" value="1"/>
</dbReference>
<dbReference type="Pfam" id="PF01855">
    <property type="entry name" value="POR_N"/>
    <property type="match status" value="1"/>
</dbReference>
<dbReference type="InterPro" id="IPR002880">
    <property type="entry name" value="Pyrv_Fd/Flavodoxin_OxRdtase_N"/>
</dbReference>
<dbReference type="SUPFAM" id="SSF53323">
    <property type="entry name" value="Pyruvate-ferredoxin oxidoreductase, PFOR, domain III"/>
    <property type="match status" value="1"/>
</dbReference>
<proteinExistence type="predicted"/>
<organism evidence="4">
    <name type="scientific">marine sediment metagenome</name>
    <dbReference type="NCBI Taxonomy" id="412755"/>
    <lineage>
        <taxon>unclassified sequences</taxon>
        <taxon>metagenomes</taxon>
        <taxon>ecological metagenomes</taxon>
    </lineage>
</organism>
<reference evidence="4" key="1">
    <citation type="journal article" date="2014" name="Front. Microbiol.">
        <title>High frequency of phylogenetically diverse reductive dehalogenase-homologous genes in deep subseafloor sedimentary metagenomes.</title>
        <authorList>
            <person name="Kawai M."/>
            <person name="Futagami T."/>
            <person name="Toyoda A."/>
            <person name="Takaki Y."/>
            <person name="Nishi S."/>
            <person name="Hori S."/>
            <person name="Arai W."/>
            <person name="Tsubouchi T."/>
            <person name="Morono Y."/>
            <person name="Uchiyama I."/>
            <person name="Ito T."/>
            <person name="Fujiyama A."/>
            <person name="Inagaki F."/>
            <person name="Takami H."/>
        </authorList>
    </citation>
    <scope>NUCLEOTIDE SEQUENCE</scope>
    <source>
        <strain evidence="4">Expedition CK06-06</strain>
    </source>
</reference>
<gene>
    <name evidence="4" type="ORF">S01H1_56585</name>
</gene>
<evidence type="ECO:0008006" key="5">
    <source>
        <dbReference type="Google" id="ProtNLM"/>
    </source>
</evidence>
<evidence type="ECO:0000256" key="1">
    <source>
        <dbReference type="ARBA" id="ARBA00023002"/>
    </source>
</evidence>
<dbReference type="InterPro" id="IPR050722">
    <property type="entry name" value="Pyruvate:ferred/Flavod_OxRd"/>
</dbReference>
<dbReference type="InterPro" id="IPR029061">
    <property type="entry name" value="THDP-binding"/>
</dbReference>
<feature type="domain" description="Pyruvate/ketoisovalerate oxidoreductase catalytic" evidence="2">
    <location>
        <begin position="3"/>
        <end position="157"/>
    </location>
</feature>
<feature type="non-terminal residue" evidence="4">
    <location>
        <position position="1"/>
    </location>
</feature>
<dbReference type="PANTHER" id="PTHR32154">
    <property type="entry name" value="PYRUVATE-FLAVODOXIN OXIDOREDUCTASE-RELATED"/>
    <property type="match status" value="1"/>
</dbReference>
<dbReference type="EMBL" id="BARS01036854">
    <property type="protein sequence ID" value="GAG19671.1"/>
    <property type="molecule type" value="Genomic_DNA"/>
</dbReference>
<feature type="domain" description="Pyruvate flavodoxin/ferredoxin oxidoreductase pyrimidine binding" evidence="3">
    <location>
        <begin position="191"/>
        <end position="257"/>
    </location>
</feature>
<name>X0X3U6_9ZZZZ</name>
<dbReference type="Pfam" id="PF01558">
    <property type="entry name" value="POR"/>
    <property type="match status" value="1"/>
</dbReference>
<evidence type="ECO:0000259" key="2">
    <source>
        <dbReference type="Pfam" id="PF01558"/>
    </source>
</evidence>
<feature type="non-terminal residue" evidence="4">
    <location>
        <position position="257"/>
    </location>
</feature>
<dbReference type="Gene3D" id="3.40.920.10">
    <property type="entry name" value="Pyruvate-ferredoxin oxidoreductase, PFOR, domain III"/>
    <property type="match status" value="1"/>
</dbReference>
<dbReference type="CDD" id="cd07034">
    <property type="entry name" value="TPP_PYR_PFOR_IOR-alpha_like"/>
    <property type="match status" value="1"/>
</dbReference>
<protein>
    <recommendedName>
        <fullName evidence="5">Pyruvate flavodoxin/ferredoxin oxidoreductase pyrimidine binding domain-containing protein</fullName>
    </recommendedName>
</protein>
<dbReference type="InterPro" id="IPR019752">
    <property type="entry name" value="Pyrv/ketoisovalerate_OxRed_cat"/>
</dbReference>
<evidence type="ECO:0000259" key="3">
    <source>
        <dbReference type="Pfam" id="PF01855"/>
    </source>
</evidence>
<evidence type="ECO:0000313" key="4">
    <source>
        <dbReference type="EMBL" id="GAG19671.1"/>
    </source>
</evidence>